<dbReference type="Proteomes" id="UP001153620">
    <property type="component" value="Chromosome 3"/>
</dbReference>
<dbReference type="OrthoDB" id="9028152at2759"/>
<organism evidence="11 12">
    <name type="scientific">Chironomus riparius</name>
    <dbReference type="NCBI Taxonomy" id="315576"/>
    <lineage>
        <taxon>Eukaryota</taxon>
        <taxon>Metazoa</taxon>
        <taxon>Ecdysozoa</taxon>
        <taxon>Arthropoda</taxon>
        <taxon>Hexapoda</taxon>
        <taxon>Insecta</taxon>
        <taxon>Pterygota</taxon>
        <taxon>Neoptera</taxon>
        <taxon>Endopterygota</taxon>
        <taxon>Diptera</taxon>
        <taxon>Nematocera</taxon>
        <taxon>Chironomoidea</taxon>
        <taxon>Chironomidae</taxon>
        <taxon>Chironominae</taxon>
        <taxon>Chironomus</taxon>
    </lineage>
</organism>
<dbReference type="GO" id="GO:0006508">
    <property type="term" value="P:proteolysis"/>
    <property type="evidence" value="ECO:0007669"/>
    <property type="project" value="InterPro"/>
</dbReference>
<dbReference type="SUPFAM" id="SSF50494">
    <property type="entry name" value="Trypsin-like serine proteases"/>
    <property type="match status" value="1"/>
</dbReference>
<dbReference type="InterPro" id="IPR043504">
    <property type="entry name" value="Peptidase_S1_PA_chymotrypsin"/>
</dbReference>
<reference evidence="11" key="2">
    <citation type="submission" date="2022-10" db="EMBL/GenBank/DDBJ databases">
        <authorList>
            <consortium name="ENA_rothamsted_submissions"/>
            <consortium name="culmorum"/>
            <person name="King R."/>
        </authorList>
    </citation>
    <scope>NUCLEOTIDE SEQUENCE</scope>
</reference>
<feature type="domain" description="Peptidase S1" evidence="10">
    <location>
        <begin position="32"/>
        <end position="271"/>
    </location>
</feature>
<evidence type="ECO:0000256" key="9">
    <source>
        <dbReference type="SAM" id="SignalP"/>
    </source>
</evidence>
<evidence type="ECO:0000256" key="4">
    <source>
        <dbReference type="ARBA" id="ARBA00022729"/>
    </source>
</evidence>
<evidence type="ECO:0000313" key="11">
    <source>
        <dbReference type="EMBL" id="CAG9806986.1"/>
    </source>
</evidence>
<evidence type="ECO:0000256" key="2">
    <source>
        <dbReference type="ARBA" id="ARBA00022525"/>
    </source>
</evidence>
<dbReference type="InterPro" id="IPR001314">
    <property type="entry name" value="Peptidase_S1A"/>
</dbReference>
<dbReference type="CDD" id="cd00190">
    <property type="entry name" value="Tryp_SPc"/>
    <property type="match status" value="1"/>
</dbReference>
<dbReference type="SMART" id="SM00020">
    <property type="entry name" value="Tryp_SPc"/>
    <property type="match status" value="1"/>
</dbReference>
<dbReference type="InterPro" id="IPR001254">
    <property type="entry name" value="Trypsin_dom"/>
</dbReference>
<sequence>MNKLILWNFLIVVIALNNMAEASLPEHPVCGVHTGDSTSATTEFPWTAHIVYTKPGNKKGIHCRGTLINERYVLTGGHCVRKLPKTFVLSHVKLGGINSANDIAVAEIIPNENYDAASNNNLNDIALLKLEKDVQFNDKVQPICLPVDAADRKVDLTSKVLKISEYEHSKTANNVEVYEVPKNDCKVYYDTQKISILDSQICAGAELARNSCKGSGGGALMKYGTSAKSNTQHFTLVGVSSFGPRMCGTIAEPDVYTRVSDFMDWIVSKVN</sequence>
<name>A0A9N9WS65_9DIPT</name>
<feature type="signal peptide" evidence="9">
    <location>
        <begin position="1"/>
        <end position="22"/>
    </location>
</feature>
<dbReference type="PANTHER" id="PTHR24256">
    <property type="entry name" value="TRYPTASE-RELATED"/>
    <property type="match status" value="1"/>
</dbReference>
<dbReference type="PROSITE" id="PS50240">
    <property type="entry name" value="TRYPSIN_DOM"/>
    <property type="match status" value="1"/>
</dbReference>
<evidence type="ECO:0000313" key="12">
    <source>
        <dbReference type="Proteomes" id="UP001153620"/>
    </source>
</evidence>
<dbReference type="AlphaFoldDB" id="A0A9N9WS65"/>
<comment type="similarity">
    <text evidence="8">Belongs to the peptidase S1 family. CLIP subfamily.</text>
</comment>
<dbReference type="PRINTS" id="PR00722">
    <property type="entry name" value="CHYMOTRYPSIN"/>
</dbReference>
<dbReference type="EMBL" id="OU895879">
    <property type="protein sequence ID" value="CAG9806986.1"/>
    <property type="molecule type" value="Genomic_DNA"/>
</dbReference>
<evidence type="ECO:0000256" key="8">
    <source>
        <dbReference type="ARBA" id="ARBA00024195"/>
    </source>
</evidence>
<keyword evidence="4 9" id="KW-0732">Signal</keyword>
<comment type="subcellular location">
    <subcellularLocation>
        <location evidence="1">Secreted</location>
    </subcellularLocation>
</comment>
<dbReference type="GO" id="GO:0004252">
    <property type="term" value="F:serine-type endopeptidase activity"/>
    <property type="evidence" value="ECO:0007669"/>
    <property type="project" value="InterPro"/>
</dbReference>
<dbReference type="GO" id="GO:0005576">
    <property type="term" value="C:extracellular region"/>
    <property type="evidence" value="ECO:0007669"/>
    <property type="project" value="UniProtKB-SubCell"/>
</dbReference>
<reference evidence="11" key="1">
    <citation type="submission" date="2022-01" db="EMBL/GenBank/DDBJ databases">
        <authorList>
            <person name="King R."/>
        </authorList>
    </citation>
    <scope>NUCLEOTIDE SEQUENCE</scope>
</reference>
<dbReference type="Gene3D" id="2.40.10.10">
    <property type="entry name" value="Trypsin-like serine proteases"/>
    <property type="match status" value="2"/>
</dbReference>
<keyword evidence="6" id="KW-1015">Disulfide bond</keyword>
<gene>
    <name evidence="11" type="ORF">CHIRRI_LOCUS9838</name>
</gene>
<accession>A0A9N9WS65</accession>
<evidence type="ECO:0000256" key="1">
    <source>
        <dbReference type="ARBA" id="ARBA00004613"/>
    </source>
</evidence>
<keyword evidence="2" id="KW-0964">Secreted</keyword>
<keyword evidence="7" id="KW-0325">Glycoprotein</keyword>
<keyword evidence="5" id="KW-0391">Immunity</keyword>
<dbReference type="InterPro" id="IPR051487">
    <property type="entry name" value="Ser/Thr_Proteases_Immune/Dev"/>
</dbReference>
<dbReference type="GO" id="GO:0045087">
    <property type="term" value="P:innate immune response"/>
    <property type="evidence" value="ECO:0007669"/>
    <property type="project" value="UniProtKB-KW"/>
</dbReference>
<dbReference type="FunFam" id="2.40.10.10:FF:000028">
    <property type="entry name" value="Serine protease easter"/>
    <property type="match status" value="1"/>
</dbReference>
<protein>
    <recommendedName>
        <fullName evidence="10">Peptidase S1 domain-containing protein</fullName>
    </recommendedName>
</protein>
<evidence type="ECO:0000256" key="6">
    <source>
        <dbReference type="ARBA" id="ARBA00023157"/>
    </source>
</evidence>
<dbReference type="Pfam" id="PF00089">
    <property type="entry name" value="Trypsin"/>
    <property type="match status" value="1"/>
</dbReference>
<feature type="chain" id="PRO_5040443510" description="Peptidase S1 domain-containing protein" evidence="9">
    <location>
        <begin position="23"/>
        <end position="271"/>
    </location>
</feature>
<evidence type="ECO:0000256" key="7">
    <source>
        <dbReference type="ARBA" id="ARBA00023180"/>
    </source>
</evidence>
<evidence type="ECO:0000256" key="3">
    <source>
        <dbReference type="ARBA" id="ARBA00022588"/>
    </source>
</evidence>
<evidence type="ECO:0000256" key="5">
    <source>
        <dbReference type="ARBA" id="ARBA00022859"/>
    </source>
</evidence>
<keyword evidence="3" id="KW-0399">Innate immunity</keyword>
<keyword evidence="12" id="KW-1185">Reference proteome</keyword>
<evidence type="ECO:0000259" key="10">
    <source>
        <dbReference type="PROSITE" id="PS50240"/>
    </source>
</evidence>
<dbReference type="InterPro" id="IPR009003">
    <property type="entry name" value="Peptidase_S1_PA"/>
</dbReference>
<proteinExistence type="inferred from homology"/>